<sequence>MELQLCVSPKSPTKTRPRRTGSRSRTAEACLESGLRGFLLKLGGSQDYSGPNDCDELQDGSGPRRAHGLRAKSRYVEVWAEGIRTPGDTISSLPWKRGFSKGLLLASSFRRLGEDGEQQRTVAWGTVGAVLGGGWA</sequence>
<protein>
    <submittedName>
        <fullName evidence="2">Uncharacterized protein</fullName>
    </submittedName>
</protein>
<dbReference type="AlphaFoldDB" id="A0AAV2KNY0"/>
<evidence type="ECO:0000256" key="1">
    <source>
        <dbReference type="SAM" id="MobiDB-lite"/>
    </source>
</evidence>
<organism evidence="2 3">
    <name type="scientific">Knipowitschia caucasica</name>
    <name type="common">Caucasian dwarf goby</name>
    <name type="synonym">Pomatoschistus caucasicus</name>
    <dbReference type="NCBI Taxonomy" id="637954"/>
    <lineage>
        <taxon>Eukaryota</taxon>
        <taxon>Metazoa</taxon>
        <taxon>Chordata</taxon>
        <taxon>Craniata</taxon>
        <taxon>Vertebrata</taxon>
        <taxon>Euteleostomi</taxon>
        <taxon>Actinopterygii</taxon>
        <taxon>Neopterygii</taxon>
        <taxon>Teleostei</taxon>
        <taxon>Neoteleostei</taxon>
        <taxon>Acanthomorphata</taxon>
        <taxon>Gobiaria</taxon>
        <taxon>Gobiiformes</taxon>
        <taxon>Gobioidei</taxon>
        <taxon>Gobiidae</taxon>
        <taxon>Gobiinae</taxon>
        <taxon>Knipowitschia</taxon>
    </lineage>
</organism>
<feature type="region of interest" description="Disordered" evidence="1">
    <location>
        <begin position="49"/>
        <end position="68"/>
    </location>
</feature>
<reference evidence="2 3" key="1">
    <citation type="submission" date="2024-04" db="EMBL/GenBank/DDBJ databases">
        <authorList>
            <person name="Waldvogel A.-M."/>
            <person name="Schoenle A."/>
        </authorList>
    </citation>
    <scope>NUCLEOTIDE SEQUENCE [LARGE SCALE GENOMIC DNA]</scope>
</reference>
<accession>A0AAV2KNY0</accession>
<dbReference type="Proteomes" id="UP001497482">
    <property type="component" value="Chromosome 2"/>
</dbReference>
<feature type="region of interest" description="Disordered" evidence="1">
    <location>
        <begin position="1"/>
        <end position="26"/>
    </location>
</feature>
<evidence type="ECO:0000313" key="3">
    <source>
        <dbReference type="Proteomes" id="UP001497482"/>
    </source>
</evidence>
<dbReference type="EMBL" id="OZ035824">
    <property type="protein sequence ID" value="CAL1591763.1"/>
    <property type="molecule type" value="Genomic_DNA"/>
</dbReference>
<keyword evidence="3" id="KW-1185">Reference proteome</keyword>
<name>A0AAV2KNY0_KNICA</name>
<proteinExistence type="predicted"/>
<gene>
    <name evidence="2" type="ORF">KC01_LOCUS21112</name>
</gene>
<evidence type="ECO:0000313" key="2">
    <source>
        <dbReference type="EMBL" id="CAL1591763.1"/>
    </source>
</evidence>
<feature type="compositionally biased region" description="Basic residues" evidence="1">
    <location>
        <begin position="13"/>
        <end position="22"/>
    </location>
</feature>